<comment type="similarity">
    <text evidence="3">Belongs to the RNase Z family.</text>
</comment>
<dbReference type="EMBL" id="CP014245">
    <property type="protein sequence ID" value="AMD21230.1"/>
    <property type="molecule type" value="Genomic_DNA"/>
</dbReference>
<organism evidence="12 13">
    <name type="scientific">Eremothecium sinecaudum</name>
    <dbReference type="NCBI Taxonomy" id="45286"/>
    <lineage>
        <taxon>Eukaryota</taxon>
        <taxon>Fungi</taxon>
        <taxon>Dikarya</taxon>
        <taxon>Ascomycota</taxon>
        <taxon>Saccharomycotina</taxon>
        <taxon>Saccharomycetes</taxon>
        <taxon>Saccharomycetales</taxon>
        <taxon>Saccharomycetaceae</taxon>
        <taxon>Eremothecium</taxon>
    </lineage>
</organism>
<keyword evidence="9" id="KW-0378">Hydrolase</keyword>
<accession>A0A0X8HTN5</accession>
<dbReference type="OrthoDB" id="527344at2759"/>
<dbReference type="Gene3D" id="3.60.15.10">
    <property type="entry name" value="Ribonuclease Z/Hydroxyacylglutathione hydrolase-like"/>
    <property type="match status" value="2"/>
</dbReference>
<evidence type="ECO:0000256" key="7">
    <source>
        <dbReference type="ARBA" id="ARBA00022723"/>
    </source>
</evidence>
<keyword evidence="8" id="KW-0255">Endonuclease</keyword>
<dbReference type="AlphaFoldDB" id="A0A0X8HTN5"/>
<feature type="domain" description="tRNase Z endonuclease" evidence="11">
    <location>
        <begin position="7"/>
        <end position="68"/>
    </location>
</feature>
<keyword evidence="7" id="KW-0479">Metal-binding</keyword>
<evidence type="ECO:0000256" key="2">
    <source>
        <dbReference type="ARBA" id="ARBA00001947"/>
    </source>
</evidence>
<dbReference type="RefSeq" id="XP_017988226.1">
    <property type="nucleotide sequence ID" value="XM_018132493.1"/>
</dbReference>
<dbReference type="EC" id="3.1.26.11" evidence="4"/>
<evidence type="ECO:0000256" key="8">
    <source>
        <dbReference type="ARBA" id="ARBA00022759"/>
    </source>
</evidence>
<evidence type="ECO:0000256" key="1">
    <source>
        <dbReference type="ARBA" id="ARBA00000402"/>
    </source>
</evidence>
<evidence type="ECO:0000256" key="4">
    <source>
        <dbReference type="ARBA" id="ARBA00012477"/>
    </source>
</evidence>
<comment type="catalytic activity">
    <reaction evidence="1">
        <text>Endonucleolytic cleavage of RNA, removing extra 3' nucleotides from tRNA precursor, generating 3' termini of tRNAs. A 3'-hydroxy group is left at the tRNA terminus and a 5'-phosphoryl group is left at the trailer molecule.</text>
        <dbReference type="EC" id="3.1.26.11"/>
    </reaction>
</comment>
<evidence type="ECO:0000256" key="9">
    <source>
        <dbReference type="ARBA" id="ARBA00022801"/>
    </source>
</evidence>
<evidence type="ECO:0000313" key="12">
    <source>
        <dbReference type="EMBL" id="AMD21230.1"/>
    </source>
</evidence>
<dbReference type="InterPro" id="IPR027794">
    <property type="entry name" value="tRNase_Z_dom"/>
</dbReference>
<comment type="cofactor">
    <cofactor evidence="2">
        <name>Zn(2+)</name>
        <dbReference type="ChEBI" id="CHEBI:29105"/>
    </cofactor>
</comment>
<protein>
    <recommendedName>
        <fullName evidence="4">ribonuclease Z</fullName>
        <ecNumber evidence="4">3.1.26.11</ecNumber>
    </recommendedName>
</protein>
<evidence type="ECO:0000313" key="13">
    <source>
        <dbReference type="Proteomes" id="UP000243052"/>
    </source>
</evidence>
<dbReference type="STRING" id="45286.A0A0X8HTN5"/>
<dbReference type="CDD" id="cd07718">
    <property type="entry name" value="RNaseZ_ELAC1_ELAC2-C-term-like_MBL-fold"/>
    <property type="match status" value="1"/>
</dbReference>
<dbReference type="GO" id="GO:0046872">
    <property type="term" value="F:metal ion binding"/>
    <property type="evidence" value="ECO:0007669"/>
    <property type="project" value="UniProtKB-KW"/>
</dbReference>
<dbReference type="Proteomes" id="UP000243052">
    <property type="component" value="Chromosome v"/>
</dbReference>
<dbReference type="Pfam" id="PF13691">
    <property type="entry name" value="Lactamase_B_4"/>
    <property type="match status" value="1"/>
</dbReference>
<proteinExistence type="inferred from homology"/>
<gene>
    <name evidence="12" type="ORF">AW171_hschr53165</name>
</gene>
<evidence type="ECO:0000256" key="10">
    <source>
        <dbReference type="ARBA" id="ARBA00022833"/>
    </source>
</evidence>
<sequence length="816" mass="93884">MFNIINVTHPTADTKHPMLLILSLHGDRYFFGKVPEGAQRACIESKIKLSKLDNIFLTGEIDSSSIGGLPGMILTAADQKRSELVLNYGSSLLSYFVSTWRYFVFRFGLKLKVVEMQDCQTYENDIISVKSLVTNMGDRSWNFRQETQTLFKNIISKMFPMKLSTTYKEPYTNPSLDLSLPKERINRSSTSYEVTFKPIRGKFDVNEAVRLGVPKGPMFKTLSLGESVTLADGNIVKPEQVLSKQREFAKVLILDIPDDEYLQKFHDRFKDYDKTALGVVYYFLGAEVSINNKLISFMELFNHEDIHHFVSHEKICPNSISYWCSSVATLKLKSLNPNNYNLPITDRELSDEFYKCFEKSGLDENDSSLEVSCTLKSKIGSNKVHIFTRKESVEIKSFTPGDEAMKVKYKFSPQEFNSMEDAYYKRVQPLQINGVDIHSIVDKKNKVVDHFYSKRDQVELITLGTGSALPSKYRNVISTVVKVPYNNNGEYRNRIIILDAGENTLGSIHRTIRPENMERFFTDLKMIYLSHLHADHHLGILSLIKEWYIYNKHDESAVLYLVAPRKYDIYVDECLRIELPEVLERLKYIDCEDLLYKKASRQNRNENHEGHVIHKVPREDDNAYDLGFYGEKRRRLFDQDVMDKICEMKTSLNIQGFQTCRAFHCERSYCNSITFSMDQNDRPFKISYSGDTRPNFNDFAKKIGSKSDLLIHEATLENQLLSDAKKKKHSIINEAIMVSNTMGAVKLLLTHFSQRYPKLPQMSGNIELNAKAISYAFDGMITSYDSLGNQTSNPGVLRKLFLDEAMSEETEVDDEV</sequence>
<keyword evidence="10" id="KW-0862">Zinc</keyword>
<evidence type="ECO:0000259" key="11">
    <source>
        <dbReference type="Pfam" id="PF13691"/>
    </source>
</evidence>
<dbReference type="InterPro" id="IPR047151">
    <property type="entry name" value="RNZ2-like"/>
</dbReference>
<evidence type="ECO:0000256" key="3">
    <source>
        <dbReference type="ARBA" id="ARBA00007823"/>
    </source>
</evidence>
<evidence type="ECO:0000256" key="6">
    <source>
        <dbReference type="ARBA" id="ARBA00022722"/>
    </source>
</evidence>
<name>A0A0X8HTN5_9SACH</name>
<dbReference type="GO" id="GO:1990180">
    <property type="term" value="P:mitochondrial tRNA 3'-end processing"/>
    <property type="evidence" value="ECO:0007669"/>
    <property type="project" value="TreeGrafter"/>
</dbReference>
<evidence type="ECO:0000256" key="5">
    <source>
        <dbReference type="ARBA" id="ARBA00022694"/>
    </source>
</evidence>
<dbReference type="GO" id="GO:0005739">
    <property type="term" value="C:mitochondrion"/>
    <property type="evidence" value="ECO:0007669"/>
    <property type="project" value="TreeGrafter"/>
</dbReference>
<dbReference type="PANTHER" id="PTHR12553">
    <property type="entry name" value="ZINC PHOSPHODIESTERASE ELAC PROTEIN 2"/>
    <property type="match status" value="1"/>
</dbReference>
<keyword evidence="13" id="KW-1185">Reference proteome</keyword>
<dbReference type="SUPFAM" id="SSF56281">
    <property type="entry name" value="Metallo-hydrolase/oxidoreductase"/>
    <property type="match status" value="2"/>
</dbReference>
<dbReference type="GeneID" id="28724508"/>
<dbReference type="InterPro" id="IPR036866">
    <property type="entry name" value="RibonucZ/Hydroxyglut_hydro"/>
</dbReference>
<dbReference type="PANTHER" id="PTHR12553:SF49">
    <property type="entry name" value="ZINC PHOSPHODIESTERASE ELAC PROTEIN 2"/>
    <property type="match status" value="1"/>
</dbReference>
<reference evidence="12 13" key="1">
    <citation type="submission" date="2016-01" db="EMBL/GenBank/DDBJ databases">
        <title>Genome sequence of the yeast Holleya sinecauda.</title>
        <authorList>
            <person name="Dietrich F.S."/>
        </authorList>
    </citation>
    <scope>NUCLEOTIDE SEQUENCE [LARGE SCALE GENOMIC DNA]</scope>
    <source>
        <strain evidence="12 13">ATCC 58844</strain>
    </source>
</reference>
<keyword evidence="6" id="KW-0540">Nuclease</keyword>
<dbReference type="GO" id="GO:0042781">
    <property type="term" value="F:3'-tRNA processing endoribonuclease activity"/>
    <property type="evidence" value="ECO:0007669"/>
    <property type="project" value="UniProtKB-EC"/>
</dbReference>
<keyword evidence="5" id="KW-0819">tRNA processing</keyword>